<name>T1GSR1_MEGSC</name>
<dbReference type="Proteomes" id="UP000015102">
    <property type="component" value="Unassembled WGS sequence"/>
</dbReference>
<evidence type="ECO:0000259" key="2">
    <source>
        <dbReference type="SMART" id="SM00848"/>
    </source>
</evidence>
<evidence type="ECO:0000256" key="1">
    <source>
        <dbReference type="SAM" id="SignalP"/>
    </source>
</evidence>
<proteinExistence type="predicted"/>
<dbReference type="STRING" id="36166.T1GSR1"/>
<dbReference type="SMART" id="SM00848">
    <property type="entry name" value="Inhibitor_I29"/>
    <property type="match status" value="1"/>
</dbReference>
<dbReference type="InterPro" id="IPR013201">
    <property type="entry name" value="Prot_inhib_I29"/>
</dbReference>
<evidence type="ECO:0000313" key="3">
    <source>
        <dbReference type="EnsemblMetazoa" id="MESCA006722-PA"/>
    </source>
</evidence>
<dbReference type="EMBL" id="CAQQ02131418">
    <property type="status" value="NOT_ANNOTATED_CDS"/>
    <property type="molecule type" value="Genomic_DNA"/>
</dbReference>
<evidence type="ECO:0000313" key="4">
    <source>
        <dbReference type="Proteomes" id="UP000015102"/>
    </source>
</evidence>
<sequence>MKLSLGFLLISSCFIASYAVPQFGFGLANRFADRVSNLPGVNRIAPLAQFPKLSSVRDFGEFVAQSGKKYASAAERTLREGIFAAKNSVLEANNAAFNAGKSGFTMAHNIFSDIEKSEFLQKLTGNKKSTTGEYVFKFMFKGKTPFSDIYIYFKKIESKNRKSTPKISASIPESFDWREKGAVTPVKFQ</sequence>
<dbReference type="Pfam" id="PF08246">
    <property type="entry name" value="Inhibitor_I29"/>
    <property type="match status" value="1"/>
</dbReference>
<keyword evidence="4" id="KW-1185">Reference proteome</keyword>
<dbReference type="InterPro" id="IPR038765">
    <property type="entry name" value="Papain-like_cys_pep_sf"/>
</dbReference>
<feature type="chain" id="PRO_5004588479" description="Cathepsin propeptide inhibitor domain-containing protein" evidence="1">
    <location>
        <begin position="20"/>
        <end position="189"/>
    </location>
</feature>
<dbReference type="SUPFAM" id="SSF54001">
    <property type="entry name" value="Cysteine proteinases"/>
    <property type="match status" value="1"/>
</dbReference>
<keyword evidence="1" id="KW-0732">Signal</keyword>
<feature type="signal peptide" evidence="1">
    <location>
        <begin position="1"/>
        <end position="19"/>
    </location>
</feature>
<accession>T1GSR1</accession>
<dbReference type="Gene3D" id="3.90.70.10">
    <property type="entry name" value="Cysteine proteinases"/>
    <property type="match status" value="1"/>
</dbReference>
<organism evidence="3 4">
    <name type="scientific">Megaselia scalaris</name>
    <name type="common">Humpbacked fly</name>
    <name type="synonym">Phora scalaris</name>
    <dbReference type="NCBI Taxonomy" id="36166"/>
    <lineage>
        <taxon>Eukaryota</taxon>
        <taxon>Metazoa</taxon>
        <taxon>Ecdysozoa</taxon>
        <taxon>Arthropoda</taxon>
        <taxon>Hexapoda</taxon>
        <taxon>Insecta</taxon>
        <taxon>Pterygota</taxon>
        <taxon>Neoptera</taxon>
        <taxon>Endopterygota</taxon>
        <taxon>Diptera</taxon>
        <taxon>Brachycera</taxon>
        <taxon>Muscomorpha</taxon>
        <taxon>Platypezoidea</taxon>
        <taxon>Phoridae</taxon>
        <taxon>Megaseliini</taxon>
        <taxon>Megaselia</taxon>
    </lineage>
</organism>
<feature type="domain" description="Cathepsin propeptide inhibitor" evidence="2">
    <location>
        <begin position="59"/>
        <end position="119"/>
    </location>
</feature>
<protein>
    <recommendedName>
        <fullName evidence="2">Cathepsin propeptide inhibitor domain-containing protein</fullName>
    </recommendedName>
</protein>
<dbReference type="EnsemblMetazoa" id="MESCA006722-RA">
    <property type="protein sequence ID" value="MESCA006722-PA"/>
    <property type="gene ID" value="MESCA006722"/>
</dbReference>
<dbReference type="AlphaFoldDB" id="T1GSR1"/>
<dbReference type="HOGENOM" id="CLU_1437845_0_0_1"/>
<reference evidence="4" key="1">
    <citation type="submission" date="2013-02" db="EMBL/GenBank/DDBJ databases">
        <authorList>
            <person name="Hughes D."/>
        </authorList>
    </citation>
    <scope>NUCLEOTIDE SEQUENCE</scope>
    <source>
        <strain>Durham</strain>
        <strain evidence="4">NC isolate 2 -- Noor lab</strain>
    </source>
</reference>
<reference evidence="3" key="2">
    <citation type="submission" date="2015-06" db="UniProtKB">
        <authorList>
            <consortium name="EnsemblMetazoa"/>
        </authorList>
    </citation>
    <scope>IDENTIFICATION</scope>
</reference>